<sequence>MHTAARPEQPIRLYRFRYSGHSHRAELFLSLLGLPYEPVDVDLVRGAHRQPDFLERNPFGQVPVIEDGALTLADSNAILVYLARRYDATGRWLPADPVLEAQVQRWFSVAAGPLVNGPGNARVARLFGRPHDPRTQETAQRLFGVMEQHLGEREVLVGTHHTLADLAVYTYTAHAPEGDIPLDPYPCIRRWLQGIEALPGFVPMPRPPARAGR</sequence>
<comment type="caution">
    <text evidence="4">The sequence shown here is derived from an EMBL/GenBank/DDBJ whole genome shotgun (WGS) entry which is preliminary data.</text>
</comment>
<dbReference type="SFLD" id="SFLDG01151">
    <property type="entry name" value="Main.2:_Nu-like"/>
    <property type="match status" value="1"/>
</dbReference>
<dbReference type="Pfam" id="PF02798">
    <property type="entry name" value="GST_N"/>
    <property type="match status" value="1"/>
</dbReference>
<dbReference type="GO" id="GO:0016740">
    <property type="term" value="F:transferase activity"/>
    <property type="evidence" value="ECO:0007669"/>
    <property type="project" value="UniProtKB-KW"/>
</dbReference>
<evidence type="ECO:0000313" key="4">
    <source>
        <dbReference type="EMBL" id="PPE68795.1"/>
    </source>
</evidence>
<dbReference type="Gene3D" id="1.20.1050.10">
    <property type="match status" value="1"/>
</dbReference>
<reference evidence="4 5" key="1">
    <citation type="submission" date="2018-02" db="EMBL/GenBank/DDBJ databases">
        <title>Reclassifiation of [Polyangium] brachysporum DSM 7029 as Guopingzhaonella breviflexa gen. nov., sp. nov., a member of the family Comamonadaceae.</title>
        <authorList>
            <person name="Tang B."/>
        </authorList>
    </citation>
    <scope>NUCLEOTIDE SEQUENCE [LARGE SCALE GENOMIC DNA]</scope>
    <source>
        <strain evidence="4 5">DSM 15344</strain>
    </source>
</reference>
<dbReference type="InterPro" id="IPR040079">
    <property type="entry name" value="Glutathione_S-Trfase"/>
</dbReference>
<dbReference type="SUPFAM" id="SSF52833">
    <property type="entry name" value="Thioredoxin-like"/>
    <property type="match status" value="1"/>
</dbReference>
<protein>
    <submittedName>
        <fullName evidence="4">Glutathione S-transferase</fullName>
    </submittedName>
</protein>
<dbReference type="PANTHER" id="PTHR44051">
    <property type="entry name" value="GLUTATHIONE S-TRANSFERASE-RELATED"/>
    <property type="match status" value="1"/>
</dbReference>
<dbReference type="InterPro" id="IPR004046">
    <property type="entry name" value="GST_C"/>
</dbReference>
<dbReference type="FunFam" id="3.40.30.10:FF:000039">
    <property type="entry name" value="Glutathione S-transferase domain"/>
    <property type="match status" value="1"/>
</dbReference>
<dbReference type="PROSITE" id="PS50405">
    <property type="entry name" value="GST_CTER"/>
    <property type="match status" value="1"/>
</dbReference>
<keyword evidence="5" id="KW-1185">Reference proteome</keyword>
<evidence type="ECO:0000256" key="3">
    <source>
        <dbReference type="RuleBase" id="RU003494"/>
    </source>
</evidence>
<dbReference type="PANTHER" id="PTHR44051:SF2">
    <property type="entry name" value="HYPOTHETICAL GLUTATHIONE S-TRANSFERASE LIKE PROTEIN"/>
    <property type="match status" value="1"/>
</dbReference>
<name>A0A2S5T195_9BURK</name>
<dbReference type="InterPro" id="IPR036282">
    <property type="entry name" value="Glutathione-S-Trfase_C_sf"/>
</dbReference>
<gene>
    <name evidence="4" type="ORF">C1702_15050</name>
</gene>
<dbReference type="PROSITE" id="PS50404">
    <property type="entry name" value="GST_NTER"/>
    <property type="match status" value="1"/>
</dbReference>
<dbReference type="RefSeq" id="WP_104358539.1">
    <property type="nucleotide sequence ID" value="NZ_CP064338.1"/>
</dbReference>
<evidence type="ECO:0000256" key="1">
    <source>
        <dbReference type="ARBA" id="ARBA00007409"/>
    </source>
</evidence>
<dbReference type="SFLD" id="SFLDS00019">
    <property type="entry name" value="Glutathione_Transferase_(cytos"/>
    <property type="match status" value="1"/>
</dbReference>
<dbReference type="EMBL" id="PSNY01000019">
    <property type="protein sequence ID" value="PPE68795.1"/>
    <property type="molecule type" value="Genomic_DNA"/>
</dbReference>
<dbReference type="SFLD" id="SFLDG00358">
    <property type="entry name" value="Main_(cytGST)"/>
    <property type="match status" value="1"/>
</dbReference>
<dbReference type="InterPro" id="IPR036249">
    <property type="entry name" value="Thioredoxin-like_sf"/>
</dbReference>
<evidence type="ECO:0000313" key="5">
    <source>
        <dbReference type="Proteomes" id="UP000239406"/>
    </source>
</evidence>
<dbReference type="Proteomes" id="UP000239406">
    <property type="component" value="Unassembled WGS sequence"/>
</dbReference>
<dbReference type="Pfam" id="PF00043">
    <property type="entry name" value="GST_C"/>
    <property type="match status" value="1"/>
</dbReference>
<dbReference type="InterPro" id="IPR010987">
    <property type="entry name" value="Glutathione-S-Trfase_C-like"/>
</dbReference>
<comment type="similarity">
    <text evidence="1 3">Belongs to the GST superfamily.</text>
</comment>
<dbReference type="SUPFAM" id="SSF47616">
    <property type="entry name" value="GST C-terminal domain-like"/>
    <property type="match status" value="1"/>
</dbReference>
<dbReference type="AlphaFoldDB" id="A0A2S5T195"/>
<keyword evidence="2 4" id="KW-0808">Transferase</keyword>
<dbReference type="CDD" id="cd03056">
    <property type="entry name" value="GST_N_4"/>
    <property type="match status" value="1"/>
</dbReference>
<accession>A0A2S5T195</accession>
<dbReference type="Gene3D" id="3.40.30.10">
    <property type="entry name" value="Glutaredoxin"/>
    <property type="match status" value="1"/>
</dbReference>
<evidence type="ECO:0000256" key="2">
    <source>
        <dbReference type="ARBA" id="ARBA00022679"/>
    </source>
</evidence>
<proteinExistence type="inferred from homology"/>
<organism evidence="4 5">
    <name type="scientific">Caldimonas thermodepolymerans</name>
    <dbReference type="NCBI Taxonomy" id="215580"/>
    <lineage>
        <taxon>Bacteria</taxon>
        <taxon>Pseudomonadati</taxon>
        <taxon>Pseudomonadota</taxon>
        <taxon>Betaproteobacteria</taxon>
        <taxon>Burkholderiales</taxon>
        <taxon>Sphaerotilaceae</taxon>
        <taxon>Caldimonas</taxon>
    </lineage>
</organism>
<dbReference type="InterPro" id="IPR004045">
    <property type="entry name" value="Glutathione_S-Trfase_N"/>
</dbReference>